<dbReference type="PROSITE" id="PS50001">
    <property type="entry name" value="SH2"/>
    <property type="match status" value="1"/>
</dbReference>
<dbReference type="PROSITE" id="PS50011">
    <property type="entry name" value="PROTEIN_KINASE_DOM"/>
    <property type="match status" value="1"/>
</dbReference>
<dbReference type="GO" id="GO:0048680">
    <property type="term" value="P:positive regulation of axon regeneration"/>
    <property type="evidence" value="ECO:0007669"/>
    <property type="project" value="UniProtKB-ARBA"/>
</dbReference>
<evidence type="ECO:0000256" key="7">
    <source>
        <dbReference type="ARBA" id="ARBA00023137"/>
    </source>
</evidence>
<dbReference type="GO" id="GO:0004714">
    <property type="term" value="F:transmembrane receptor protein tyrosine kinase activity"/>
    <property type="evidence" value="ECO:0007669"/>
    <property type="project" value="UniProtKB-EC"/>
</dbReference>
<feature type="compositionally biased region" description="Basic residues" evidence="12">
    <location>
        <begin position="471"/>
        <end position="487"/>
    </location>
</feature>
<dbReference type="AlphaFoldDB" id="A0A1I7YPK9"/>
<comment type="subcellular location">
    <subcellularLocation>
        <location evidence="1">Endomembrane system</location>
    </subcellularLocation>
</comment>
<dbReference type="InterPro" id="IPR050198">
    <property type="entry name" value="Non-receptor_tyrosine_kinases"/>
</dbReference>
<evidence type="ECO:0000256" key="9">
    <source>
        <dbReference type="ARBA" id="ARBA00051245"/>
    </source>
</evidence>
<name>A0A1I7YPK9_9BILA</name>
<keyword evidence="6" id="KW-0472">Membrane</keyword>
<evidence type="ECO:0000256" key="8">
    <source>
        <dbReference type="ARBA" id="ARBA00051243"/>
    </source>
</evidence>
<dbReference type="CDD" id="cd10361">
    <property type="entry name" value="SH2_Fps_family"/>
    <property type="match status" value="1"/>
</dbReference>
<keyword evidence="2 11" id="KW-0808">Transferase</keyword>
<dbReference type="InterPro" id="IPR036860">
    <property type="entry name" value="SH2_dom_sf"/>
</dbReference>
<evidence type="ECO:0000256" key="6">
    <source>
        <dbReference type="ARBA" id="ARBA00023136"/>
    </source>
</evidence>
<dbReference type="InterPro" id="IPR011009">
    <property type="entry name" value="Kinase-like_dom_sf"/>
</dbReference>
<evidence type="ECO:0000259" key="13">
    <source>
        <dbReference type="PROSITE" id="PS50001"/>
    </source>
</evidence>
<evidence type="ECO:0000256" key="11">
    <source>
        <dbReference type="RuleBase" id="RU362096"/>
    </source>
</evidence>
<dbReference type="InterPro" id="IPR008266">
    <property type="entry name" value="Tyr_kinase_AS"/>
</dbReference>
<reference evidence="16" key="1">
    <citation type="submission" date="2016-11" db="UniProtKB">
        <authorList>
            <consortium name="WormBaseParasite"/>
        </authorList>
    </citation>
    <scope>IDENTIFICATION</scope>
</reference>
<feature type="domain" description="Protein kinase" evidence="14">
    <location>
        <begin position="131"/>
        <end position="398"/>
    </location>
</feature>
<dbReference type="SMART" id="SM00219">
    <property type="entry name" value="TyrKc"/>
    <property type="match status" value="1"/>
</dbReference>
<dbReference type="Gene3D" id="3.30.505.10">
    <property type="entry name" value="SH2 domain"/>
    <property type="match status" value="1"/>
</dbReference>
<dbReference type="GO" id="GO:0061564">
    <property type="term" value="P:axon development"/>
    <property type="evidence" value="ECO:0007669"/>
    <property type="project" value="UniProtKB-ARBA"/>
</dbReference>
<comment type="similarity">
    <text evidence="11">Belongs to the protein kinase superfamily. Tyr protein kinase family.</text>
</comment>
<accession>A0A1I7YPK9</accession>
<evidence type="ECO:0000256" key="4">
    <source>
        <dbReference type="ARBA" id="ARBA00022777"/>
    </source>
</evidence>
<evidence type="ECO:0000256" key="5">
    <source>
        <dbReference type="ARBA" id="ARBA00022840"/>
    </source>
</evidence>
<dbReference type="InterPro" id="IPR000980">
    <property type="entry name" value="SH2"/>
</dbReference>
<comment type="catalytic activity">
    <reaction evidence="8">
        <text>L-tyrosyl-[protein] + ATP = O-phospho-L-tyrosyl-[protein] + ADP + H(+)</text>
        <dbReference type="Rhea" id="RHEA:10596"/>
        <dbReference type="Rhea" id="RHEA-COMP:10136"/>
        <dbReference type="Rhea" id="RHEA-COMP:20101"/>
        <dbReference type="ChEBI" id="CHEBI:15378"/>
        <dbReference type="ChEBI" id="CHEBI:30616"/>
        <dbReference type="ChEBI" id="CHEBI:46858"/>
        <dbReference type="ChEBI" id="CHEBI:61978"/>
        <dbReference type="ChEBI" id="CHEBI:456216"/>
        <dbReference type="EC" id="2.7.10.1"/>
    </reaction>
</comment>
<dbReference type="SMART" id="SM00252">
    <property type="entry name" value="SH2"/>
    <property type="match status" value="1"/>
</dbReference>
<dbReference type="GO" id="GO:0005524">
    <property type="term" value="F:ATP binding"/>
    <property type="evidence" value="ECO:0007669"/>
    <property type="project" value="UniProtKB-KW"/>
</dbReference>
<dbReference type="SUPFAM" id="SSF56112">
    <property type="entry name" value="Protein kinase-like (PK-like)"/>
    <property type="match status" value="1"/>
</dbReference>
<evidence type="ECO:0000256" key="10">
    <source>
        <dbReference type="PROSITE-ProRule" id="PRU00191"/>
    </source>
</evidence>
<dbReference type="FunFam" id="1.10.510.10:FF:001512">
    <property type="entry name" value="Receptor tyrosine-protein kinase erbB-2"/>
    <property type="match status" value="1"/>
</dbReference>
<evidence type="ECO:0000313" key="15">
    <source>
        <dbReference type="Proteomes" id="UP000095287"/>
    </source>
</evidence>
<dbReference type="InterPro" id="IPR000719">
    <property type="entry name" value="Prot_kinase_dom"/>
</dbReference>
<keyword evidence="7 11" id="KW-0829">Tyrosine-protein kinase</keyword>
<evidence type="ECO:0000313" key="16">
    <source>
        <dbReference type="WBParaSite" id="L893_g18416.t1"/>
    </source>
</evidence>
<keyword evidence="15" id="KW-1185">Reference proteome</keyword>
<evidence type="ECO:0000259" key="14">
    <source>
        <dbReference type="PROSITE" id="PS50011"/>
    </source>
</evidence>
<sequence>MGETPSSKANEGSQNIEDQQWYHGLRSRADIEPLLSQPGDWLVRATESRNKTEIVISVRSEKRGISNLTIRFDGSAWQLGVLMNRSRCKRFPSICGLISYYKQHKLPGRLRLLRAIHRPKWLVKHEAIKYDKTTDLLGSGNFCHVYKGVYERKGEADLEVAVKVCHSGGANGASAADRQGQKEAKDSMLHEAKIMSYYSHENVIQFYGVACDHHPIMIVMEFCPGGSLDTHLKNMKKDIDVGERVLYCLEAAQGMSYLHEKSCLHRDLAARNCLISAKGIVKIADFGLSKMVGELNEGDAGAQQVPVRWMAPETLQKTPSMTTKSDVWSFGVLVFEIFNLGEKPWPDDPAKKVATLIRRGRMVDPPELAPQQIRDLMLRTWKMEPELRPNFKEIVTYITDVSKNQIPPPIPEKCTTNLIPGVKRCPFGGEDIVLLESEDENQKMTDTENNSERTQKTTNTGEEKNGATSSKMRKSSQIHSKKRSVRR</sequence>
<dbReference type="Gene3D" id="1.10.510.10">
    <property type="entry name" value="Transferase(Phosphotransferase) domain 1"/>
    <property type="match status" value="1"/>
</dbReference>
<dbReference type="Pfam" id="PF00017">
    <property type="entry name" value="SH2"/>
    <property type="match status" value="1"/>
</dbReference>
<keyword evidence="5 11" id="KW-0067">ATP-binding</keyword>
<dbReference type="Pfam" id="PF07714">
    <property type="entry name" value="PK_Tyr_Ser-Thr"/>
    <property type="match status" value="1"/>
</dbReference>
<dbReference type="InterPro" id="IPR020635">
    <property type="entry name" value="Tyr_kinase_cat_dom"/>
</dbReference>
<dbReference type="PANTHER" id="PTHR24418">
    <property type="entry name" value="TYROSINE-PROTEIN KINASE"/>
    <property type="match status" value="1"/>
</dbReference>
<feature type="region of interest" description="Disordered" evidence="12">
    <location>
        <begin position="437"/>
        <end position="487"/>
    </location>
</feature>
<evidence type="ECO:0000256" key="1">
    <source>
        <dbReference type="ARBA" id="ARBA00004308"/>
    </source>
</evidence>
<dbReference type="PRINTS" id="PR00109">
    <property type="entry name" value="TYRKINASE"/>
</dbReference>
<keyword evidence="10" id="KW-0727">SH2 domain</keyword>
<comment type="catalytic activity">
    <reaction evidence="9 11">
        <text>L-tyrosyl-[protein] + ATP = O-phospho-L-tyrosyl-[protein] + ADP + H(+)</text>
        <dbReference type="Rhea" id="RHEA:10596"/>
        <dbReference type="Rhea" id="RHEA-COMP:10136"/>
        <dbReference type="Rhea" id="RHEA-COMP:20101"/>
        <dbReference type="ChEBI" id="CHEBI:15378"/>
        <dbReference type="ChEBI" id="CHEBI:30616"/>
        <dbReference type="ChEBI" id="CHEBI:46858"/>
        <dbReference type="ChEBI" id="CHEBI:61978"/>
        <dbReference type="ChEBI" id="CHEBI:456216"/>
        <dbReference type="EC" id="2.7.10.2"/>
    </reaction>
</comment>
<dbReference type="InterPro" id="IPR001245">
    <property type="entry name" value="Ser-Thr/Tyr_kinase_cat_dom"/>
</dbReference>
<dbReference type="CDD" id="cd00192">
    <property type="entry name" value="PTKc"/>
    <property type="match status" value="1"/>
</dbReference>
<feature type="compositionally biased region" description="Basic and acidic residues" evidence="12">
    <location>
        <begin position="440"/>
        <end position="465"/>
    </location>
</feature>
<protein>
    <recommendedName>
        <fullName evidence="11">Tyrosine-protein kinase</fullName>
        <ecNumber evidence="11">2.7.10.2</ecNumber>
    </recommendedName>
</protein>
<dbReference type="SUPFAM" id="SSF55550">
    <property type="entry name" value="SH2 domain"/>
    <property type="match status" value="1"/>
</dbReference>
<dbReference type="EC" id="2.7.10.2" evidence="11"/>
<dbReference type="GO" id="GO:0012505">
    <property type="term" value="C:endomembrane system"/>
    <property type="evidence" value="ECO:0007669"/>
    <property type="project" value="UniProtKB-SubCell"/>
</dbReference>
<dbReference type="Proteomes" id="UP000095287">
    <property type="component" value="Unplaced"/>
</dbReference>
<keyword evidence="3 11" id="KW-0547">Nucleotide-binding</keyword>
<organism evidence="15 16">
    <name type="scientific">Steinernema glaseri</name>
    <dbReference type="NCBI Taxonomy" id="37863"/>
    <lineage>
        <taxon>Eukaryota</taxon>
        <taxon>Metazoa</taxon>
        <taxon>Ecdysozoa</taxon>
        <taxon>Nematoda</taxon>
        <taxon>Chromadorea</taxon>
        <taxon>Rhabditida</taxon>
        <taxon>Tylenchina</taxon>
        <taxon>Panagrolaimomorpha</taxon>
        <taxon>Strongyloidoidea</taxon>
        <taxon>Steinernematidae</taxon>
        <taxon>Steinernema</taxon>
    </lineage>
</organism>
<dbReference type="WBParaSite" id="L893_g18416.t1">
    <property type="protein sequence ID" value="L893_g18416.t1"/>
    <property type="gene ID" value="L893_g18416"/>
</dbReference>
<proteinExistence type="inferred from homology"/>
<feature type="domain" description="SH2" evidence="13">
    <location>
        <begin position="21"/>
        <end position="116"/>
    </location>
</feature>
<dbReference type="GO" id="GO:0004715">
    <property type="term" value="F:non-membrane spanning protein tyrosine kinase activity"/>
    <property type="evidence" value="ECO:0007669"/>
    <property type="project" value="UniProtKB-EC"/>
</dbReference>
<evidence type="ECO:0000256" key="2">
    <source>
        <dbReference type="ARBA" id="ARBA00022679"/>
    </source>
</evidence>
<dbReference type="InterPro" id="IPR035849">
    <property type="entry name" value="Fes/Fps/Fer_SH2"/>
</dbReference>
<evidence type="ECO:0000256" key="12">
    <source>
        <dbReference type="SAM" id="MobiDB-lite"/>
    </source>
</evidence>
<dbReference type="PROSITE" id="PS00109">
    <property type="entry name" value="PROTEIN_KINASE_TYR"/>
    <property type="match status" value="1"/>
</dbReference>
<keyword evidence="4 11" id="KW-0418">Kinase</keyword>
<evidence type="ECO:0000256" key="3">
    <source>
        <dbReference type="ARBA" id="ARBA00022741"/>
    </source>
</evidence>